<dbReference type="PANTHER" id="PTHR22916">
    <property type="entry name" value="GLYCOSYLTRANSFERASE"/>
    <property type="match status" value="1"/>
</dbReference>
<organism evidence="2 3">
    <name type="scientific">Phyllobacterium phragmitis</name>
    <dbReference type="NCBI Taxonomy" id="2670329"/>
    <lineage>
        <taxon>Bacteria</taxon>
        <taxon>Pseudomonadati</taxon>
        <taxon>Pseudomonadota</taxon>
        <taxon>Alphaproteobacteria</taxon>
        <taxon>Hyphomicrobiales</taxon>
        <taxon>Phyllobacteriaceae</taxon>
        <taxon>Phyllobacterium</taxon>
    </lineage>
</organism>
<dbReference type="RefSeq" id="WP_105743668.1">
    <property type="nucleotide sequence ID" value="NZ_PVBR01000017.1"/>
</dbReference>
<dbReference type="InterPro" id="IPR001173">
    <property type="entry name" value="Glyco_trans_2-like"/>
</dbReference>
<protein>
    <submittedName>
        <fullName evidence="2">Glycosyltransferase family 2 protein</fullName>
    </submittedName>
</protein>
<dbReference type="Pfam" id="PF00535">
    <property type="entry name" value="Glycos_transf_2"/>
    <property type="match status" value="1"/>
</dbReference>
<dbReference type="Gene3D" id="3.90.550.10">
    <property type="entry name" value="Spore Coat Polysaccharide Biosynthesis Protein SpsA, Chain A"/>
    <property type="match status" value="1"/>
</dbReference>
<dbReference type="EMBL" id="PVBR01000017">
    <property type="protein sequence ID" value="PRD41710.1"/>
    <property type="molecule type" value="Genomic_DNA"/>
</dbReference>
<keyword evidence="3" id="KW-1185">Reference proteome</keyword>
<dbReference type="InterPro" id="IPR029044">
    <property type="entry name" value="Nucleotide-diphossugar_trans"/>
</dbReference>
<reference evidence="2 3" key="1">
    <citation type="submission" date="2018-02" db="EMBL/GenBank/DDBJ databases">
        <title>The draft genome of Phyllobacterium sp. 1N-3.</title>
        <authorList>
            <person name="Liu L."/>
            <person name="Li L."/>
            <person name="Zhang X."/>
            <person name="Wang T."/>
            <person name="Liang L."/>
        </authorList>
    </citation>
    <scope>NUCLEOTIDE SEQUENCE [LARGE SCALE GENOMIC DNA]</scope>
    <source>
        <strain evidence="2 3">1N-3</strain>
    </source>
</reference>
<sequence>MLDPENVSQARIAVLMAALDGEKFLDDQLRSLEAQTVPAIDIWAGDDGSSDGSLLLLKRWQTRWKKGAFHILAGPRKGFSENFRSLMMRSDIDADFFAFCDQDDVWDKDKLEIAVKQLSRNCADQPGLYASRTRIIDASGNQIGLSPLFKRQPSFRNAIVQNIGGGNTMLVNRPAWNIIREGARRTGFVSHDWWSYLLVSGAGGHVIYDPTPKTGYRRHEENLVGDNASIGARMDRLRRLLAGDFAVWNQRNIDSLEKCMDLLDRDSRKLFEEFKSIRQSVAFTALWGLARSGIRRQSLTDNAALFLAGMIGKL</sequence>
<evidence type="ECO:0000259" key="1">
    <source>
        <dbReference type="Pfam" id="PF00535"/>
    </source>
</evidence>
<dbReference type="GO" id="GO:0016758">
    <property type="term" value="F:hexosyltransferase activity"/>
    <property type="evidence" value="ECO:0007669"/>
    <property type="project" value="UniProtKB-ARBA"/>
</dbReference>
<name>A0A2S9IMF7_9HYPH</name>
<dbReference type="CDD" id="cd04196">
    <property type="entry name" value="GT_2_like_d"/>
    <property type="match status" value="1"/>
</dbReference>
<proteinExistence type="predicted"/>
<evidence type="ECO:0000313" key="3">
    <source>
        <dbReference type="Proteomes" id="UP000239434"/>
    </source>
</evidence>
<dbReference type="Proteomes" id="UP000239434">
    <property type="component" value="Unassembled WGS sequence"/>
</dbReference>
<dbReference type="AlphaFoldDB" id="A0A2S9IMF7"/>
<gene>
    <name evidence="2" type="ORF">C5748_19795</name>
</gene>
<dbReference type="PANTHER" id="PTHR22916:SF3">
    <property type="entry name" value="UDP-GLCNAC:BETAGAL BETA-1,3-N-ACETYLGLUCOSAMINYLTRANSFERASE-LIKE PROTEIN 1"/>
    <property type="match status" value="1"/>
</dbReference>
<feature type="domain" description="Glycosyltransferase 2-like" evidence="1">
    <location>
        <begin position="14"/>
        <end position="124"/>
    </location>
</feature>
<evidence type="ECO:0000313" key="2">
    <source>
        <dbReference type="EMBL" id="PRD41710.1"/>
    </source>
</evidence>
<dbReference type="SUPFAM" id="SSF53448">
    <property type="entry name" value="Nucleotide-diphospho-sugar transferases"/>
    <property type="match status" value="1"/>
</dbReference>
<accession>A0A2S9IMF7</accession>
<keyword evidence="2" id="KW-0808">Transferase</keyword>
<comment type="caution">
    <text evidence="2">The sequence shown here is derived from an EMBL/GenBank/DDBJ whole genome shotgun (WGS) entry which is preliminary data.</text>
</comment>